<proteinExistence type="predicted"/>
<accession>A0A1Y5FD77</accession>
<dbReference type="AlphaFoldDB" id="A0A1Y5FD77"/>
<dbReference type="Proteomes" id="UP000196531">
    <property type="component" value="Unassembled WGS sequence"/>
</dbReference>
<protein>
    <recommendedName>
        <fullName evidence="4">DUF1761 domain-containing protein</fullName>
    </recommendedName>
</protein>
<gene>
    <name evidence="2" type="ORF">A9Q84_10745</name>
</gene>
<comment type="caution">
    <text evidence="2">The sequence shown here is derived from an EMBL/GenBank/DDBJ whole genome shotgun (WGS) entry which is preliminary data.</text>
</comment>
<keyword evidence="1" id="KW-1133">Transmembrane helix</keyword>
<feature type="transmembrane region" description="Helical" evidence="1">
    <location>
        <begin position="7"/>
        <end position="25"/>
    </location>
</feature>
<organism evidence="2 3">
    <name type="scientific">Halobacteriovorax marinus</name>
    <dbReference type="NCBI Taxonomy" id="97084"/>
    <lineage>
        <taxon>Bacteria</taxon>
        <taxon>Pseudomonadati</taxon>
        <taxon>Bdellovibrionota</taxon>
        <taxon>Bacteriovoracia</taxon>
        <taxon>Bacteriovoracales</taxon>
        <taxon>Halobacteriovoraceae</taxon>
        <taxon>Halobacteriovorax</taxon>
    </lineage>
</organism>
<name>A0A1Y5FD77_9BACT</name>
<dbReference type="EMBL" id="MAAO01000006">
    <property type="protein sequence ID" value="OUR96810.1"/>
    <property type="molecule type" value="Genomic_DNA"/>
</dbReference>
<evidence type="ECO:0000313" key="2">
    <source>
        <dbReference type="EMBL" id="OUR96810.1"/>
    </source>
</evidence>
<evidence type="ECO:0008006" key="4">
    <source>
        <dbReference type="Google" id="ProtNLM"/>
    </source>
</evidence>
<keyword evidence="1" id="KW-0472">Membrane</keyword>
<reference evidence="3" key="1">
    <citation type="journal article" date="2017" name="Proc. Natl. Acad. Sci. U.S.A.">
        <title>Simulation of Deepwater Horizon oil plume reveals substrate specialization within a complex community of hydrocarbon-degraders.</title>
        <authorList>
            <person name="Hu P."/>
            <person name="Dubinsky E.A."/>
            <person name="Probst A.J."/>
            <person name="Wang J."/>
            <person name="Sieber C.M.K."/>
            <person name="Tom L.M."/>
            <person name="Gardinali P."/>
            <person name="Banfield J.F."/>
            <person name="Atlas R.M."/>
            <person name="Andersen G.L."/>
        </authorList>
    </citation>
    <scope>NUCLEOTIDE SEQUENCE [LARGE SCALE GENOMIC DNA]</scope>
</reference>
<feature type="transmembrane region" description="Helical" evidence="1">
    <location>
        <begin position="79"/>
        <end position="103"/>
    </location>
</feature>
<sequence length="137" mass="16015">MVNIKQIKFLISYFMITMGWAYPWHVIWFHDKYKEWGAITREHPVMWMGISAIIIQGLVIGYLYPFILKQKDNTIFQAIKFNLIIGLMTYTAMGFATAAKIQIEPASDFLIFHTIFQFIQFTLTGTALGFIYRSQTK</sequence>
<keyword evidence="1" id="KW-0812">Transmembrane</keyword>
<feature type="transmembrane region" description="Helical" evidence="1">
    <location>
        <begin position="45"/>
        <end position="67"/>
    </location>
</feature>
<evidence type="ECO:0000313" key="3">
    <source>
        <dbReference type="Proteomes" id="UP000196531"/>
    </source>
</evidence>
<evidence type="ECO:0000256" key="1">
    <source>
        <dbReference type="SAM" id="Phobius"/>
    </source>
</evidence>
<feature type="transmembrane region" description="Helical" evidence="1">
    <location>
        <begin position="109"/>
        <end position="132"/>
    </location>
</feature>